<evidence type="ECO:0000256" key="5">
    <source>
        <dbReference type="ARBA" id="ARBA00022840"/>
    </source>
</evidence>
<dbReference type="CDD" id="cd03259">
    <property type="entry name" value="ABC_Carb_Solutes_like"/>
    <property type="match status" value="1"/>
</dbReference>
<dbReference type="GO" id="GO:0005524">
    <property type="term" value="F:ATP binding"/>
    <property type="evidence" value="ECO:0007669"/>
    <property type="project" value="UniProtKB-KW"/>
</dbReference>
<dbReference type="GO" id="GO:0016887">
    <property type="term" value="F:ATP hydrolysis activity"/>
    <property type="evidence" value="ECO:0007669"/>
    <property type="project" value="InterPro"/>
</dbReference>
<evidence type="ECO:0000256" key="3">
    <source>
        <dbReference type="ARBA" id="ARBA00022496"/>
    </source>
</evidence>
<proteinExistence type="predicted"/>
<gene>
    <name evidence="10" type="ORF">S01H4_07853</name>
</gene>
<evidence type="ECO:0000256" key="7">
    <source>
        <dbReference type="ARBA" id="ARBA00023065"/>
    </source>
</evidence>
<dbReference type="FunFam" id="3.40.50.300:FF:000133">
    <property type="entry name" value="Spermidine/putrescine import ATP-binding protein PotA"/>
    <property type="match status" value="1"/>
</dbReference>
<dbReference type="GO" id="GO:0005886">
    <property type="term" value="C:plasma membrane"/>
    <property type="evidence" value="ECO:0007669"/>
    <property type="project" value="UniProtKB-ARBA"/>
</dbReference>
<dbReference type="PANTHER" id="PTHR42781">
    <property type="entry name" value="SPERMIDINE/PUTRESCINE IMPORT ATP-BINDING PROTEIN POTA"/>
    <property type="match status" value="1"/>
</dbReference>
<keyword evidence="1" id="KW-0813">Transport</keyword>
<evidence type="ECO:0000256" key="2">
    <source>
        <dbReference type="ARBA" id="ARBA00022475"/>
    </source>
</evidence>
<dbReference type="GO" id="GO:0015408">
    <property type="term" value="F:ABC-type ferric iron transporter activity"/>
    <property type="evidence" value="ECO:0007669"/>
    <property type="project" value="InterPro"/>
</dbReference>
<keyword evidence="5" id="KW-0067">ATP-binding</keyword>
<keyword evidence="2" id="KW-1003">Cell membrane</keyword>
<dbReference type="EMBL" id="BART01002620">
    <property type="protein sequence ID" value="GAG65054.1"/>
    <property type="molecule type" value="Genomic_DNA"/>
</dbReference>
<dbReference type="Gene3D" id="3.40.50.300">
    <property type="entry name" value="P-loop containing nucleotide triphosphate hydrolases"/>
    <property type="match status" value="1"/>
</dbReference>
<dbReference type="SUPFAM" id="SSF52540">
    <property type="entry name" value="P-loop containing nucleoside triphosphate hydrolases"/>
    <property type="match status" value="1"/>
</dbReference>
<dbReference type="SMART" id="SM00382">
    <property type="entry name" value="AAA"/>
    <property type="match status" value="1"/>
</dbReference>
<dbReference type="InterPro" id="IPR027417">
    <property type="entry name" value="P-loop_NTPase"/>
</dbReference>
<evidence type="ECO:0000259" key="9">
    <source>
        <dbReference type="PROSITE" id="PS50893"/>
    </source>
</evidence>
<dbReference type="InterPro" id="IPR017871">
    <property type="entry name" value="ABC_transporter-like_CS"/>
</dbReference>
<keyword evidence="8" id="KW-0472">Membrane</keyword>
<keyword evidence="3" id="KW-0410">Iron transport</keyword>
<keyword evidence="7" id="KW-0406">Ion transport</keyword>
<protein>
    <recommendedName>
        <fullName evidence="9">ABC transporter domain-containing protein</fullName>
    </recommendedName>
</protein>
<keyword evidence="4" id="KW-0547">Nucleotide-binding</keyword>
<comment type="caution">
    <text evidence="10">The sequence shown here is derived from an EMBL/GenBank/DDBJ whole genome shotgun (WGS) entry which is preliminary data.</text>
</comment>
<feature type="non-terminal residue" evidence="10">
    <location>
        <position position="220"/>
    </location>
</feature>
<feature type="domain" description="ABC transporter" evidence="9">
    <location>
        <begin position="12"/>
        <end position="220"/>
    </location>
</feature>
<dbReference type="PROSITE" id="PS50893">
    <property type="entry name" value="ABC_TRANSPORTER_2"/>
    <property type="match status" value="1"/>
</dbReference>
<dbReference type="InterPro" id="IPR003593">
    <property type="entry name" value="AAA+_ATPase"/>
</dbReference>
<accession>X0Z7M2</accession>
<evidence type="ECO:0000256" key="1">
    <source>
        <dbReference type="ARBA" id="ARBA00022448"/>
    </source>
</evidence>
<evidence type="ECO:0000256" key="4">
    <source>
        <dbReference type="ARBA" id="ARBA00022741"/>
    </source>
</evidence>
<name>X0Z7M2_9ZZZZ</name>
<dbReference type="InterPro" id="IPR003439">
    <property type="entry name" value="ABC_transporter-like_ATP-bd"/>
</dbReference>
<keyword evidence="6" id="KW-0408">Iron</keyword>
<dbReference type="AlphaFoldDB" id="X0Z7M2"/>
<dbReference type="InterPro" id="IPR015853">
    <property type="entry name" value="ABC_transpr_FbpC"/>
</dbReference>
<dbReference type="Pfam" id="PF00005">
    <property type="entry name" value="ABC_tran"/>
    <property type="match status" value="1"/>
</dbReference>
<dbReference type="InterPro" id="IPR050093">
    <property type="entry name" value="ABC_SmlMolc_Importer"/>
</dbReference>
<evidence type="ECO:0000313" key="10">
    <source>
        <dbReference type="EMBL" id="GAG65054.1"/>
    </source>
</evidence>
<organism evidence="10">
    <name type="scientific">marine sediment metagenome</name>
    <dbReference type="NCBI Taxonomy" id="412755"/>
    <lineage>
        <taxon>unclassified sequences</taxon>
        <taxon>metagenomes</taxon>
        <taxon>ecological metagenomes</taxon>
    </lineage>
</organism>
<evidence type="ECO:0000256" key="6">
    <source>
        <dbReference type="ARBA" id="ARBA00023004"/>
    </source>
</evidence>
<sequence>MNKEEKASQKSIVLKNLTKIFRGISGEKEVIAVDNVSLKVEPGELLTLLGPSGCGKTTALRMIAGLEIPTSGEIYLENKMINNLPANKRDAAMVFQSYGLFPHMTVAENIAYGWRYRKIKKAEIKKKVNDIIKLTGLEGLGNRAPGNLSGGEQQRVALARALVIEPSVLLCDEPLSNLDAKLRVQMRSEIRRLQRRLSITTIYVTHDQTEAMSLSDRIVI</sequence>
<dbReference type="PANTHER" id="PTHR42781:SF4">
    <property type="entry name" value="SPERMIDINE_PUTRESCINE IMPORT ATP-BINDING PROTEIN POTA"/>
    <property type="match status" value="1"/>
</dbReference>
<reference evidence="10" key="1">
    <citation type="journal article" date="2014" name="Front. Microbiol.">
        <title>High frequency of phylogenetically diverse reductive dehalogenase-homologous genes in deep subseafloor sedimentary metagenomes.</title>
        <authorList>
            <person name="Kawai M."/>
            <person name="Futagami T."/>
            <person name="Toyoda A."/>
            <person name="Takaki Y."/>
            <person name="Nishi S."/>
            <person name="Hori S."/>
            <person name="Arai W."/>
            <person name="Tsubouchi T."/>
            <person name="Morono Y."/>
            <person name="Uchiyama I."/>
            <person name="Ito T."/>
            <person name="Fujiyama A."/>
            <person name="Inagaki F."/>
            <person name="Takami H."/>
        </authorList>
    </citation>
    <scope>NUCLEOTIDE SEQUENCE</scope>
    <source>
        <strain evidence="10">Expedition CK06-06</strain>
    </source>
</reference>
<evidence type="ECO:0000256" key="8">
    <source>
        <dbReference type="ARBA" id="ARBA00023136"/>
    </source>
</evidence>
<dbReference type="PROSITE" id="PS00211">
    <property type="entry name" value="ABC_TRANSPORTER_1"/>
    <property type="match status" value="1"/>
</dbReference>
<dbReference type="GO" id="GO:0032991">
    <property type="term" value="C:protein-containing complex"/>
    <property type="evidence" value="ECO:0007669"/>
    <property type="project" value="UniProtKB-ARBA"/>
</dbReference>